<dbReference type="Pfam" id="PF13426">
    <property type="entry name" value="PAS_9"/>
    <property type="match status" value="1"/>
</dbReference>
<dbReference type="InterPro" id="IPR001610">
    <property type="entry name" value="PAC"/>
</dbReference>
<protein>
    <submittedName>
        <fullName evidence="4">PAS domain S-box-containing protein/diguanylate cyclase (GGDEF)-like protein</fullName>
    </submittedName>
</protein>
<dbReference type="InterPro" id="IPR029787">
    <property type="entry name" value="Nucleotide_cyclase"/>
</dbReference>
<accession>A0A660LII3</accession>
<dbReference type="CDD" id="cd01949">
    <property type="entry name" value="GGDEF"/>
    <property type="match status" value="1"/>
</dbReference>
<dbReference type="InterPro" id="IPR052155">
    <property type="entry name" value="Biofilm_reg_signaling"/>
</dbReference>
<evidence type="ECO:0000259" key="3">
    <source>
        <dbReference type="PROSITE" id="PS50887"/>
    </source>
</evidence>
<dbReference type="PANTHER" id="PTHR44757">
    <property type="entry name" value="DIGUANYLATE CYCLASE DGCP"/>
    <property type="match status" value="1"/>
</dbReference>
<dbReference type="SUPFAM" id="SSF55785">
    <property type="entry name" value="PYP-like sensor domain (PAS domain)"/>
    <property type="match status" value="1"/>
</dbReference>
<dbReference type="InterPro" id="IPR000700">
    <property type="entry name" value="PAS-assoc_C"/>
</dbReference>
<reference evidence="4 5" key="1">
    <citation type="submission" date="2018-10" db="EMBL/GenBank/DDBJ databases">
        <title>Genomic Encyclopedia of Archaeal and Bacterial Type Strains, Phase II (KMG-II): from individual species to whole genera.</title>
        <authorList>
            <person name="Goeker M."/>
        </authorList>
    </citation>
    <scope>NUCLEOTIDE SEQUENCE [LARGE SCALE GENOMIC DNA]</scope>
    <source>
        <strain evidence="4 5">DSM 14954</strain>
    </source>
</reference>
<dbReference type="SMART" id="SM00086">
    <property type="entry name" value="PAC"/>
    <property type="match status" value="1"/>
</dbReference>
<dbReference type="Pfam" id="PF08448">
    <property type="entry name" value="PAS_4"/>
    <property type="match status" value="1"/>
</dbReference>
<dbReference type="Proteomes" id="UP000278962">
    <property type="component" value="Unassembled WGS sequence"/>
</dbReference>
<dbReference type="Pfam" id="PF00990">
    <property type="entry name" value="GGDEF"/>
    <property type="match status" value="1"/>
</dbReference>
<keyword evidence="5" id="KW-1185">Reference proteome</keyword>
<dbReference type="Gene3D" id="3.30.70.270">
    <property type="match status" value="1"/>
</dbReference>
<comment type="caution">
    <text evidence="4">The sequence shown here is derived from an EMBL/GenBank/DDBJ whole genome shotgun (WGS) entry which is preliminary data.</text>
</comment>
<dbReference type="Gene3D" id="3.30.450.20">
    <property type="entry name" value="PAS domain"/>
    <property type="match status" value="1"/>
</dbReference>
<dbReference type="SMART" id="SM00091">
    <property type="entry name" value="PAS"/>
    <property type="match status" value="2"/>
</dbReference>
<dbReference type="PROSITE" id="PS50887">
    <property type="entry name" value="GGDEF"/>
    <property type="match status" value="1"/>
</dbReference>
<dbReference type="PROSITE" id="PS50112">
    <property type="entry name" value="PAS"/>
    <property type="match status" value="1"/>
</dbReference>
<dbReference type="NCBIfam" id="TIGR00229">
    <property type="entry name" value="sensory_box"/>
    <property type="match status" value="1"/>
</dbReference>
<feature type="domain" description="GGDEF" evidence="3">
    <location>
        <begin position="254"/>
        <end position="386"/>
    </location>
</feature>
<dbReference type="PANTHER" id="PTHR44757:SF2">
    <property type="entry name" value="BIOFILM ARCHITECTURE MAINTENANCE PROTEIN MBAA"/>
    <property type="match status" value="1"/>
</dbReference>
<dbReference type="InterPro" id="IPR043128">
    <property type="entry name" value="Rev_trsase/Diguanyl_cyclase"/>
</dbReference>
<gene>
    <name evidence="4" type="ORF">C8N24_2780</name>
</gene>
<dbReference type="CDD" id="cd00130">
    <property type="entry name" value="PAS"/>
    <property type="match status" value="1"/>
</dbReference>
<dbReference type="PROSITE" id="PS50113">
    <property type="entry name" value="PAC"/>
    <property type="match status" value="1"/>
</dbReference>
<name>A0A660LII3_9ACTN</name>
<feature type="domain" description="PAS" evidence="1">
    <location>
        <begin position="111"/>
        <end position="181"/>
    </location>
</feature>
<sequence length="387" mass="42104">MSNVSPSSSVPLALLPEAAVILSAAREVLVASPPAQDMFRRDPVGLGLDQLVRDAHVLGAAVAELALGEHLPQVPLEGVRDDGTPFAIDASVRALEDGALLCIFRELQRFAHGALDFAFDHAAVGMALFNTDGEFVRINGAMGTLLARPDPEILGRRDQEFTHPDDRQADVDAAWRILRGEMHNFHCEKRYVRPDGEHVWVLANLTFVRDAHGRPVCWLGQFQDITELRRLASRDPLTDTLNRRAFHVELERSPVGALLMLDLDGFKDVNDAHGHEAGDELLRVIAAAIARRLRRDDVLARLGGDEFAVLLPRCTIEEAARVGSDLTAIVAEQRFVFDGVERGVTASIGISLVEAGDVPAEALAAADRAMYSAKAVGGGRVRLHRAL</sequence>
<dbReference type="InterPro" id="IPR000014">
    <property type="entry name" value="PAS"/>
</dbReference>
<dbReference type="RefSeq" id="WP_170179073.1">
    <property type="nucleotide sequence ID" value="NZ_RBIL01000001.1"/>
</dbReference>
<organism evidence="4 5">
    <name type="scientific">Solirubrobacter pauli</name>
    <dbReference type="NCBI Taxonomy" id="166793"/>
    <lineage>
        <taxon>Bacteria</taxon>
        <taxon>Bacillati</taxon>
        <taxon>Actinomycetota</taxon>
        <taxon>Thermoleophilia</taxon>
        <taxon>Solirubrobacterales</taxon>
        <taxon>Solirubrobacteraceae</taxon>
        <taxon>Solirubrobacter</taxon>
    </lineage>
</organism>
<evidence type="ECO:0000313" key="5">
    <source>
        <dbReference type="Proteomes" id="UP000278962"/>
    </source>
</evidence>
<dbReference type="SMART" id="SM00267">
    <property type="entry name" value="GGDEF"/>
    <property type="match status" value="1"/>
</dbReference>
<dbReference type="InterPro" id="IPR013656">
    <property type="entry name" value="PAS_4"/>
</dbReference>
<dbReference type="SUPFAM" id="SSF55073">
    <property type="entry name" value="Nucleotide cyclase"/>
    <property type="match status" value="1"/>
</dbReference>
<dbReference type="InterPro" id="IPR035965">
    <property type="entry name" value="PAS-like_dom_sf"/>
</dbReference>
<evidence type="ECO:0000259" key="2">
    <source>
        <dbReference type="PROSITE" id="PS50113"/>
    </source>
</evidence>
<evidence type="ECO:0000313" key="4">
    <source>
        <dbReference type="EMBL" id="RKQ92924.1"/>
    </source>
</evidence>
<dbReference type="EMBL" id="RBIL01000001">
    <property type="protein sequence ID" value="RKQ92924.1"/>
    <property type="molecule type" value="Genomic_DNA"/>
</dbReference>
<dbReference type="AlphaFoldDB" id="A0A660LII3"/>
<dbReference type="NCBIfam" id="TIGR00254">
    <property type="entry name" value="GGDEF"/>
    <property type="match status" value="1"/>
</dbReference>
<proteinExistence type="predicted"/>
<dbReference type="InterPro" id="IPR000160">
    <property type="entry name" value="GGDEF_dom"/>
</dbReference>
<evidence type="ECO:0000259" key="1">
    <source>
        <dbReference type="PROSITE" id="PS50112"/>
    </source>
</evidence>
<feature type="domain" description="PAC" evidence="2">
    <location>
        <begin position="185"/>
        <end position="237"/>
    </location>
</feature>